<sequence length="229" mass="23991">MRLDRDEALGYLGYGDQELDCELAARFDAIALECEETLSPAYSWAAFAIERNVPDGEGAGVYLSGTFARLEGTSMAAHMEGAAGVALLSCTAGMASERAIARYQATSPTEALFYSACASALVEACANRVEAEVVAEASEAGLRTNWRFSPGYGDAPLSMQPALLRALGAPGRLAVSCTDSFLLVPSKSITAAIGLFEPGTRAAGVRRSCATCSLGQVCMIRKQGRTCHG</sequence>
<dbReference type="EMBL" id="WAJR01000001">
    <property type="protein sequence ID" value="KAB1642934.1"/>
    <property type="molecule type" value="Genomic_DNA"/>
</dbReference>
<evidence type="ECO:0000313" key="2">
    <source>
        <dbReference type="Proteomes" id="UP000468668"/>
    </source>
</evidence>
<keyword evidence="2" id="KW-1185">Reference proteome</keyword>
<reference evidence="1 2" key="1">
    <citation type="submission" date="2019-09" db="EMBL/GenBank/DDBJ databases">
        <title>Whole genome shotgun sequencing (WGS) of Ellagibacter isourolithinifaciens DSM 104140(T) and Adlercreutzia muris DSM 29508(T).</title>
        <authorList>
            <person name="Stoll D.A."/>
            <person name="Danylec N."/>
            <person name="Huch M."/>
        </authorList>
    </citation>
    <scope>NUCLEOTIDE SEQUENCE [LARGE SCALE GENOMIC DNA]</scope>
    <source>
        <strain evidence="1 2">DSM 104140</strain>
    </source>
</reference>
<accession>A0A6N6NPC4</accession>
<gene>
    <name evidence="1" type="ORF">F8C90_00690</name>
</gene>
<evidence type="ECO:0000313" key="1">
    <source>
        <dbReference type="EMBL" id="KAB1642934.1"/>
    </source>
</evidence>
<organism evidence="1 2">
    <name type="scientific">Ellagibacter isourolithinifaciens</name>
    <dbReference type="NCBI Taxonomy" id="2137581"/>
    <lineage>
        <taxon>Bacteria</taxon>
        <taxon>Bacillati</taxon>
        <taxon>Actinomycetota</taxon>
        <taxon>Coriobacteriia</taxon>
        <taxon>Eggerthellales</taxon>
        <taxon>Eggerthellaceae</taxon>
        <taxon>Ellagibacter</taxon>
    </lineage>
</organism>
<comment type="caution">
    <text evidence="1">The sequence shown here is derived from an EMBL/GenBank/DDBJ whole genome shotgun (WGS) entry which is preliminary data.</text>
</comment>
<name>A0A6N6NPC4_9ACTN</name>
<protein>
    <submittedName>
        <fullName evidence="1">Vitamin B12 dependent methionine synthase</fullName>
    </submittedName>
</protein>
<dbReference type="AlphaFoldDB" id="A0A6N6NPC4"/>
<dbReference type="SUPFAM" id="SSF56507">
    <property type="entry name" value="Methionine synthase activation domain-like"/>
    <property type="match status" value="1"/>
</dbReference>
<dbReference type="OrthoDB" id="9816190at2"/>
<dbReference type="GO" id="GO:0008705">
    <property type="term" value="F:methionine synthase activity"/>
    <property type="evidence" value="ECO:0007669"/>
    <property type="project" value="InterPro"/>
</dbReference>
<proteinExistence type="predicted"/>
<dbReference type="InterPro" id="IPR037010">
    <property type="entry name" value="VitB12-dep_Met_synth_activ_sf"/>
</dbReference>
<dbReference type="Proteomes" id="UP000468668">
    <property type="component" value="Unassembled WGS sequence"/>
</dbReference>
<dbReference type="Gene3D" id="3.40.109.40">
    <property type="match status" value="1"/>
</dbReference>